<dbReference type="Pfam" id="PF09678">
    <property type="entry name" value="Caa3_CtaG"/>
    <property type="match status" value="1"/>
</dbReference>
<feature type="transmembrane region" description="Helical" evidence="6">
    <location>
        <begin position="55"/>
        <end position="74"/>
    </location>
</feature>
<evidence type="ECO:0000256" key="6">
    <source>
        <dbReference type="SAM" id="Phobius"/>
    </source>
</evidence>
<dbReference type="PANTHER" id="PTHR34820:SF4">
    <property type="entry name" value="INNER MEMBRANE PROTEIN YEBZ"/>
    <property type="match status" value="1"/>
</dbReference>
<evidence type="ECO:0000256" key="3">
    <source>
        <dbReference type="ARBA" id="ARBA00022692"/>
    </source>
</evidence>
<evidence type="ECO:0000256" key="5">
    <source>
        <dbReference type="ARBA" id="ARBA00023136"/>
    </source>
</evidence>
<organism evidence="8 9">
    <name type="scientific">Flexivirga oryzae</name>
    <dbReference type="NCBI Taxonomy" id="1794944"/>
    <lineage>
        <taxon>Bacteria</taxon>
        <taxon>Bacillati</taxon>
        <taxon>Actinomycetota</taxon>
        <taxon>Actinomycetes</taxon>
        <taxon>Micrococcales</taxon>
        <taxon>Dermacoccaceae</taxon>
        <taxon>Flexivirga</taxon>
    </lineage>
</organism>
<dbReference type="RefSeq" id="WP_343066034.1">
    <property type="nucleotide sequence ID" value="NZ_JACHVQ010000004.1"/>
</dbReference>
<comment type="caution">
    <text evidence="8">The sequence shown here is derived from an EMBL/GenBank/DDBJ whole genome shotgun (WGS) entry which is preliminary data.</text>
</comment>
<feature type="transmembrane region" description="Helical" evidence="6">
    <location>
        <begin position="309"/>
        <end position="331"/>
    </location>
</feature>
<evidence type="ECO:0000256" key="4">
    <source>
        <dbReference type="ARBA" id="ARBA00022989"/>
    </source>
</evidence>
<feature type="domain" description="Copper resistance protein D" evidence="7">
    <location>
        <begin position="231"/>
        <end position="331"/>
    </location>
</feature>
<feature type="transmembrane region" description="Helical" evidence="6">
    <location>
        <begin position="558"/>
        <end position="586"/>
    </location>
</feature>
<keyword evidence="4 6" id="KW-1133">Transmembrane helix</keyword>
<feature type="transmembrane region" description="Helical" evidence="6">
    <location>
        <begin position="521"/>
        <end position="538"/>
    </location>
</feature>
<dbReference type="AlphaFoldDB" id="A0A839NHV7"/>
<comment type="subcellular location">
    <subcellularLocation>
        <location evidence="1">Cell membrane</location>
        <topology evidence="1">Multi-pass membrane protein</topology>
    </subcellularLocation>
</comment>
<feature type="transmembrane region" description="Helical" evidence="6">
    <location>
        <begin position="404"/>
        <end position="421"/>
    </location>
</feature>
<feature type="transmembrane region" description="Helical" evidence="6">
    <location>
        <begin position="169"/>
        <end position="188"/>
    </location>
</feature>
<accession>A0A839NHV7</accession>
<name>A0A839NHV7_9MICO</name>
<feature type="transmembrane region" description="Helical" evidence="6">
    <location>
        <begin position="145"/>
        <end position="162"/>
    </location>
</feature>
<feature type="transmembrane region" description="Helical" evidence="6">
    <location>
        <begin position="441"/>
        <end position="465"/>
    </location>
</feature>
<feature type="transmembrane region" description="Helical" evidence="6">
    <location>
        <begin position="268"/>
        <end position="288"/>
    </location>
</feature>
<dbReference type="PROSITE" id="PS51257">
    <property type="entry name" value="PROKAR_LIPOPROTEIN"/>
    <property type="match status" value="1"/>
</dbReference>
<evidence type="ECO:0000256" key="1">
    <source>
        <dbReference type="ARBA" id="ARBA00004651"/>
    </source>
</evidence>
<dbReference type="PANTHER" id="PTHR34820">
    <property type="entry name" value="INNER MEMBRANE PROTEIN YEBZ"/>
    <property type="match status" value="1"/>
</dbReference>
<dbReference type="EMBL" id="JACHVQ010000004">
    <property type="protein sequence ID" value="MBB2894002.1"/>
    <property type="molecule type" value="Genomic_DNA"/>
</dbReference>
<gene>
    <name evidence="8" type="ORF">FHU39_004038</name>
</gene>
<reference evidence="8 9" key="1">
    <citation type="submission" date="2020-08" db="EMBL/GenBank/DDBJ databases">
        <title>Sequencing the genomes of 1000 actinobacteria strains.</title>
        <authorList>
            <person name="Klenk H.-P."/>
        </authorList>
    </citation>
    <scope>NUCLEOTIDE SEQUENCE [LARGE SCALE GENOMIC DNA]</scope>
    <source>
        <strain evidence="8 9">DSM 105369</strain>
    </source>
</reference>
<feature type="transmembrane region" description="Helical" evidence="6">
    <location>
        <begin position="606"/>
        <end position="628"/>
    </location>
</feature>
<evidence type="ECO:0000259" key="7">
    <source>
        <dbReference type="Pfam" id="PF05425"/>
    </source>
</evidence>
<dbReference type="GO" id="GO:0006825">
    <property type="term" value="P:copper ion transport"/>
    <property type="evidence" value="ECO:0007669"/>
    <property type="project" value="InterPro"/>
</dbReference>
<sequence length="669" mass="72397">MTHQPRTARPTARPGALAAAVGAGLIACAAAVRFTGAADKLQLLDPGAVVRWGLPLANLLFELSIALTIGLLLLGGMLMPEGTKTARRIRACRYAAWSGLAWAVFGAAGAVLNYADDSGVHLGASGFWSGAWHWTWQLETLRNPAITSLVGLAVAVVCFVGVGRAVQVWLFFGALLALWPLALVGHSAGSNDHDAAVNSLAFHLAGVAVWVGGLLAVLIMWSRLGKGAPDVVARFSTIATWCYAMVGLSGILNAWIRLGGLDGLSSRYGVVVLTKAAALVGLGVLGWFQRRKVVDRLRAERTSQPGRAAFARLATIEALVMTVAIGLGAALSRSQPPIAGESPLQKTDIAFSLTDYPTPSPLVTSSWFTAWRVEWLFTVVAVVALGVYLHWVWRLHRRGDKWPIARTAWWIAGWASFTYFADSAPAIYGHVMFSMHMLMHMGVSMFVPICLVRGGIVTLAMRALPKRGDGTLGPREIILAIVHSRVFAFFANPIIAAVLSFGTLITFYYSPWFHLSLTTHTGHILMVAHFMITGYIYAYSLVGIDPGPKRWAPPIRMLILLVAIAFHAFFGVAMMTGTTLLAPDFFSVLHLSWVPDPLVDQQRAGTVAWGAGEFPTLILAMLIAAEWYRTDRAEGQRAERQAERDGDAELHAYNDYLAARARAGTHEKD</sequence>
<feature type="transmembrane region" description="Helical" evidence="6">
    <location>
        <begin position="486"/>
        <end position="509"/>
    </location>
</feature>
<keyword evidence="9" id="KW-1185">Reference proteome</keyword>
<protein>
    <submittedName>
        <fullName evidence="8">Putative copper resistance protein D</fullName>
    </submittedName>
</protein>
<proteinExistence type="predicted"/>
<evidence type="ECO:0000256" key="2">
    <source>
        <dbReference type="ARBA" id="ARBA00022475"/>
    </source>
</evidence>
<dbReference type="InterPro" id="IPR019108">
    <property type="entry name" value="Caa3_assmbl_CtaG-rel"/>
</dbReference>
<keyword evidence="5 6" id="KW-0472">Membrane</keyword>
<feature type="transmembrane region" description="Helical" evidence="6">
    <location>
        <begin position="375"/>
        <end position="392"/>
    </location>
</feature>
<keyword evidence="2" id="KW-1003">Cell membrane</keyword>
<keyword evidence="3 6" id="KW-0812">Transmembrane</keyword>
<dbReference type="GO" id="GO:0005886">
    <property type="term" value="C:plasma membrane"/>
    <property type="evidence" value="ECO:0007669"/>
    <property type="project" value="UniProtKB-SubCell"/>
</dbReference>
<dbReference type="InterPro" id="IPR008457">
    <property type="entry name" value="Cu-R_CopD_dom"/>
</dbReference>
<evidence type="ECO:0000313" key="9">
    <source>
        <dbReference type="Proteomes" id="UP000559182"/>
    </source>
</evidence>
<feature type="transmembrane region" description="Helical" evidence="6">
    <location>
        <begin position="94"/>
        <end position="115"/>
    </location>
</feature>
<dbReference type="InterPro" id="IPR032694">
    <property type="entry name" value="CopC/D"/>
</dbReference>
<feature type="transmembrane region" description="Helical" evidence="6">
    <location>
        <begin position="200"/>
        <end position="221"/>
    </location>
</feature>
<evidence type="ECO:0000313" key="8">
    <source>
        <dbReference type="EMBL" id="MBB2894002.1"/>
    </source>
</evidence>
<dbReference type="Pfam" id="PF05425">
    <property type="entry name" value="CopD"/>
    <property type="match status" value="1"/>
</dbReference>
<dbReference type="Proteomes" id="UP000559182">
    <property type="component" value="Unassembled WGS sequence"/>
</dbReference>
<feature type="transmembrane region" description="Helical" evidence="6">
    <location>
        <begin position="233"/>
        <end position="256"/>
    </location>
</feature>